<evidence type="ECO:0000256" key="5">
    <source>
        <dbReference type="ARBA" id="ARBA00004496"/>
    </source>
</evidence>
<evidence type="ECO:0000256" key="19">
    <source>
        <dbReference type="HAMAP-Rule" id="MF_00110"/>
    </source>
</evidence>
<evidence type="ECO:0000256" key="9">
    <source>
        <dbReference type="ARBA" id="ARBA00017684"/>
    </source>
</evidence>
<dbReference type="PIRSF" id="PIRSF001455">
    <property type="entry name" value="DHQ_synth"/>
    <property type="match status" value="1"/>
</dbReference>
<keyword evidence="15 19" id="KW-0520">NAD</keyword>
<protein>
    <recommendedName>
        <fullName evidence="9 19">3-dehydroquinate synthase</fullName>
        <shortName evidence="19">DHQS</shortName>
        <ecNumber evidence="8 19">4.2.3.4</ecNumber>
    </recommendedName>
</protein>
<comment type="caution">
    <text evidence="22">The sequence shown here is derived from an EMBL/GenBank/DDBJ whole genome shotgun (WGS) entry which is preliminary data.</text>
</comment>
<dbReference type="FunFam" id="3.40.50.1970:FF:000007">
    <property type="entry name" value="Pentafunctional AROM polypeptide"/>
    <property type="match status" value="1"/>
</dbReference>
<keyword evidence="10 19" id="KW-0963">Cytoplasm</keyword>
<evidence type="ECO:0000256" key="4">
    <source>
        <dbReference type="ARBA" id="ARBA00003485"/>
    </source>
</evidence>
<dbReference type="InterPro" id="IPR030960">
    <property type="entry name" value="DHQS/DOIS_N"/>
</dbReference>
<dbReference type="PANTHER" id="PTHR43622:SF7">
    <property type="entry name" value="3-DEHYDROQUINATE SYNTHASE, CHLOROPLASTIC"/>
    <property type="match status" value="1"/>
</dbReference>
<dbReference type="Gene3D" id="3.40.50.1970">
    <property type="match status" value="1"/>
</dbReference>
<gene>
    <name evidence="19" type="primary">aroB</name>
    <name evidence="22" type="ORF">EO081_03580</name>
</gene>
<evidence type="ECO:0000256" key="2">
    <source>
        <dbReference type="ARBA" id="ARBA00001911"/>
    </source>
</evidence>
<dbReference type="GO" id="GO:0046872">
    <property type="term" value="F:metal ion binding"/>
    <property type="evidence" value="ECO:0007669"/>
    <property type="project" value="UniProtKB-KW"/>
</dbReference>
<feature type="binding site" evidence="19">
    <location>
        <position position="184"/>
    </location>
    <ligand>
        <name>Zn(2+)</name>
        <dbReference type="ChEBI" id="CHEBI:29105"/>
    </ligand>
</feature>
<evidence type="ECO:0000259" key="21">
    <source>
        <dbReference type="Pfam" id="PF24621"/>
    </source>
</evidence>
<dbReference type="GO" id="GO:0009073">
    <property type="term" value="P:aromatic amino acid family biosynthetic process"/>
    <property type="evidence" value="ECO:0007669"/>
    <property type="project" value="UniProtKB-KW"/>
</dbReference>
<keyword evidence="13 19" id="KW-0547">Nucleotide-binding</keyword>
<dbReference type="GO" id="GO:0008652">
    <property type="term" value="P:amino acid biosynthetic process"/>
    <property type="evidence" value="ECO:0007669"/>
    <property type="project" value="UniProtKB-KW"/>
</dbReference>
<evidence type="ECO:0000256" key="8">
    <source>
        <dbReference type="ARBA" id="ARBA00013031"/>
    </source>
</evidence>
<dbReference type="InterPro" id="IPR030963">
    <property type="entry name" value="DHQ_synth_fam"/>
</dbReference>
<dbReference type="Gene3D" id="1.20.1090.10">
    <property type="entry name" value="Dehydroquinate synthase-like - alpha domain"/>
    <property type="match status" value="1"/>
</dbReference>
<evidence type="ECO:0000256" key="13">
    <source>
        <dbReference type="ARBA" id="ARBA00022741"/>
    </source>
</evidence>
<feature type="domain" description="3-dehydroquinate synthase N-terminal" evidence="20">
    <location>
        <begin position="67"/>
        <end position="179"/>
    </location>
</feature>
<dbReference type="RefSeq" id="WP_129340538.1">
    <property type="nucleotide sequence ID" value="NZ_JACIDD010000001.1"/>
</dbReference>
<keyword evidence="23" id="KW-1185">Reference proteome</keyword>
<dbReference type="EMBL" id="SDPT01000001">
    <property type="protein sequence ID" value="RXZ34754.1"/>
    <property type="molecule type" value="Genomic_DNA"/>
</dbReference>
<comment type="similarity">
    <text evidence="7 19">Belongs to the sugar phosphate cyclases superfamily. Dehydroquinate synthase family.</text>
</comment>
<feature type="binding site" evidence="19">
    <location>
        <begin position="169"/>
        <end position="172"/>
    </location>
    <ligand>
        <name>NAD(+)</name>
        <dbReference type="ChEBI" id="CHEBI:57540"/>
    </ligand>
</feature>
<comment type="function">
    <text evidence="4 19">Catalyzes the conversion of 3-deoxy-D-arabino-heptulosonate 7-phosphate (DAHP) to dehydroquinate (DHQ).</text>
</comment>
<evidence type="ECO:0000256" key="7">
    <source>
        <dbReference type="ARBA" id="ARBA00005412"/>
    </source>
</evidence>
<sequence>MTTIPVSLGARSYDVVIEAGLLARAGALLAPIARGRPMPIVADEAVAPHLETLRASLAAAGIASEAIVLPAGEGSKSWATLELLMDRLLALGVERRDHVIALGGGVIGDLVGFASAILKRGCGFVQVPTTLLAQVDSSVGGKTGINTQAGKNLVGAFHQPAIVLIDPTTLDTLPLREVRAGYAEVAKYGLIDDPEFFAWCEGNADRLLAGDPEAREIAIARSVAAKARIVGEDERETSGRRALLNLGHTFGHALEAEAGFDGSLLHGEAVAAGMALAFAFSASRGLCPPEDSARVAAHLRAAGLPDGLAAAGISAGGARLVDHMRHDKKMESGTLALLLARGIGQTYVDRGVALDEIAAFLDTQPR</sequence>
<keyword evidence="18 19" id="KW-0170">Cobalt</keyword>
<comment type="cofactor">
    <cofactor evidence="19">
        <name>Co(2+)</name>
        <dbReference type="ChEBI" id="CHEBI:48828"/>
    </cofactor>
    <cofactor evidence="19">
        <name>Zn(2+)</name>
        <dbReference type="ChEBI" id="CHEBI:29105"/>
    </cofactor>
    <text evidence="19">Binds 1 divalent metal cation per subunit. Can use either Co(2+) or Zn(2+).</text>
</comment>
<feature type="binding site" evidence="19">
    <location>
        <position position="142"/>
    </location>
    <ligand>
        <name>NAD(+)</name>
        <dbReference type="ChEBI" id="CHEBI:57540"/>
    </ligand>
</feature>
<dbReference type="UniPathway" id="UPA00053">
    <property type="reaction ID" value="UER00085"/>
</dbReference>
<evidence type="ECO:0000256" key="1">
    <source>
        <dbReference type="ARBA" id="ARBA00001393"/>
    </source>
</evidence>
<keyword evidence="11 19" id="KW-0028">Amino-acid biosynthesis</keyword>
<evidence type="ECO:0000313" key="22">
    <source>
        <dbReference type="EMBL" id="RXZ34754.1"/>
    </source>
</evidence>
<name>A0A4Q2IZQ7_9SPHN</name>
<comment type="cofactor">
    <cofactor evidence="2 19">
        <name>NAD(+)</name>
        <dbReference type="ChEBI" id="CHEBI:57540"/>
    </cofactor>
</comment>
<evidence type="ECO:0000256" key="12">
    <source>
        <dbReference type="ARBA" id="ARBA00022723"/>
    </source>
</evidence>
<dbReference type="Proteomes" id="UP000292347">
    <property type="component" value="Unassembled WGS sequence"/>
</dbReference>
<comment type="catalytic activity">
    <reaction evidence="1 19">
        <text>7-phospho-2-dehydro-3-deoxy-D-arabino-heptonate = 3-dehydroquinate + phosphate</text>
        <dbReference type="Rhea" id="RHEA:21968"/>
        <dbReference type="ChEBI" id="CHEBI:32364"/>
        <dbReference type="ChEBI" id="CHEBI:43474"/>
        <dbReference type="ChEBI" id="CHEBI:58394"/>
        <dbReference type="EC" id="4.2.3.4"/>
    </reaction>
</comment>
<evidence type="ECO:0000256" key="11">
    <source>
        <dbReference type="ARBA" id="ARBA00022605"/>
    </source>
</evidence>
<dbReference type="InterPro" id="IPR050071">
    <property type="entry name" value="Dehydroquinate_synthase"/>
</dbReference>
<feature type="binding site" evidence="19">
    <location>
        <begin position="129"/>
        <end position="130"/>
    </location>
    <ligand>
        <name>NAD(+)</name>
        <dbReference type="ChEBI" id="CHEBI:57540"/>
    </ligand>
</feature>
<evidence type="ECO:0000256" key="6">
    <source>
        <dbReference type="ARBA" id="ARBA00004661"/>
    </source>
</evidence>
<dbReference type="AlphaFoldDB" id="A0A4Q2IZQ7"/>
<accession>A0A4Q2IZQ7</accession>
<dbReference type="SUPFAM" id="SSF56796">
    <property type="entry name" value="Dehydroquinate synthase-like"/>
    <property type="match status" value="1"/>
</dbReference>
<feature type="binding site" evidence="19">
    <location>
        <position position="248"/>
    </location>
    <ligand>
        <name>Zn(2+)</name>
        <dbReference type="ChEBI" id="CHEBI:29105"/>
    </ligand>
</feature>
<dbReference type="PANTHER" id="PTHR43622">
    <property type="entry name" value="3-DEHYDROQUINATE SYNTHASE"/>
    <property type="match status" value="1"/>
</dbReference>
<keyword evidence="16 19" id="KW-0057">Aromatic amino acid biosynthesis</keyword>
<feature type="binding site" evidence="19">
    <location>
        <begin position="105"/>
        <end position="109"/>
    </location>
    <ligand>
        <name>NAD(+)</name>
        <dbReference type="ChEBI" id="CHEBI:57540"/>
    </ligand>
</feature>
<dbReference type="EC" id="4.2.3.4" evidence="8 19"/>
<keyword evidence="12 19" id="KW-0479">Metal-binding</keyword>
<evidence type="ECO:0000256" key="16">
    <source>
        <dbReference type="ARBA" id="ARBA00023141"/>
    </source>
</evidence>
<dbReference type="InterPro" id="IPR056179">
    <property type="entry name" value="DHQS_C"/>
</dbReference>
<dbReference type="GO" id="GO:0003856">
    <property type="term" value="F:3-dehydroquinate synthase activity"/>
    <property type="evidence" value="ECO:0007669"/>
    <property type="project" value="UniProtKB-UniRule"/>
</dbReference>
<evidence type="ECO:0000256" key="17">
    <source>
        <dbReference type="ARBA" id="ARBA00023239"/>
    </source>
</evidence>
<reference evidence="22 23" key="1">
    <citation type="submission" date="2019-01" db="EMBL/GenBank/DDBJ databases">
        <title>Sphingomonas mucosissima sp. nov. and Sphingomonas desiccabilis sp. nov., from biological soil crusts in the Colorado Plateau, USA.</title>
        <authorList>
            <person name="Zhu D."/>
        </authorList>
    </citation>
    <scope>NUCLEOTIDE SEQUENCE [LARGE SCALE GENOMIC DNA]</scope>
    <source>
        <strain evidence="22 23">CP1D</strain>
    </source>
</reference>
<feature type="binding site" evidence="19">
    <location>
        <position position="151"/>
    </location>
    <ligand>
        <name>NAD(+)</name>
        <dbReference type="ChEBI" id="CHEBI:57540"/>
    </ligand>
</feature>
<evidence type="ECO:0000256" key="14">
    <source>
        <dbReference type="ARBA" id="ARBA00022833"/>
    </source>
</evidence>
<feature type="domain" description="3-dehydroquinate synthase C-terminal" evidence="21">
    <location>
        <begin position="181"/>
        <end position="329"/>
    </location>
</feature>
<proteinExistence type="inferred from homology"/>
<dbReference type="HAMAP" id="MF_00110">
    <property type="entry name" value="DHQ_synthase"/>
    <property type="match status" value="1"/>
</dbReference>
<dbReference type="Pfam" id="PF01761">
    <property type="entry name" value="DHQ_synthase"/>
    <property type="match status" value="1"/>
</dbReference>
<comment type="caution">
    <text evidence="19">Lacks conserved residue(s) required for the propagation of feature annotation.</text>
</comment>
<dbReference type="GO" id="GO:0009423">
    <property type="term" value="P:chorismate biosynthetic process"/>
    <property type="evidence" value="ECO:0007669"/>
    <property type="project" value="UniProtKB-UniRule"/>
</dbReference>
<keyword evidence="14 19" id="KW-0862">Zinc</keyword>
<evidence type="ECO:0000313" key="23">
    <source>
        <dbReference type="Proteomes" id="UP000292347"/>
    </source>
</evidence>
<comment type="cofactor">
    <cofactor evidence="3">
        <name>Zn(2+)</name>
        <dbReference type="ChEBI" id="CHEBI:29105"/>
    </cofactor>
</comment>
<evidence type="ECO:0000256" key="10">
    <source>
        <dbReference type="ARBA" id="ARBA00022490"/>
    </source>
</evidence>
<dbReference type="Pfam" id="PF24621">
    <property type="entry name" value="DHQS_C"/>
    <property type="match status" value="1"/>
</dbReference>
<dbReference type="OrthoDB" id="9806583at2"/>
<keyword evidence="17 19" id="KW-0456">Lyase</keyword>
<dbReference type="GO" id="GO:0000166">
    <property type="term" value="F:nucleotide binding"/>
    <property type="evidence" value="ECO:0007669"/>
    <property type="project" value="UniProtKB-KW"/>
</dbReference>
<evidence type="ECO:0000256" key="18">
    <source>
        <dbReference type="ARBA" id="ARBA00023285"/>
    </source>
</evidence>
<evidence type="ECO:0000256" key="3">
    <source>
        <dbReference type="ARBA" id="ARBA00001947"/>
    </source>
</evidence>
<comment type="subcellular location">
    <subcellularLocation>
        <location evidence="5 19">Cytoplasm</location>
    </subcellularLocation>
</comment>
<dbReference type="CDD" id="cd08195">
    <property type="entry name" value="DHQS"/>
    <property type="match status" value="1"/>
</dbReference>
<organism evidence="22 23">
    <name type="scientific">Sphingomonas desiccabilis</name>
    <dbReference type="NCBI Taxonomy" id="429134"/>
    <lineage>
        <taxon>Bacteria</taxon>
        <taxon>Pseudomonadati</taxon>
        <taxon>Pseudomonadota</taxon>
        <taxon>Alphaproteobacteria</taxon>
        <taxon>Sphingomonadales</taxon>
        <taxon>Sphingomonadaceae</taxon>
        <taxon>Sphingomonas</taxon>
    </lineage>
</organism>
<dbReference type="InterPro" id="IPR016037">
    <property type="entry name" value="DHQ_synth_AroB"/>
</dbReference>
<evidence type="ECO:0000259" key="20">
    <source>
        <dbReference type="Pfam" id="PF01761"/>
    </source>
</evidence>
<evidence type="ECO:0000256" key="15">
    <source>
        <dbReference type="ARBA" id="ARBA00023027"/>
    </source>
</evidence>
<dbReference type="NCBIfam" id="TIGR01357">
    <property type="entry name" value="aroB"/>
    <property type="match status" value="1"/>
</dbReference>
<feature type="binding site" evidence="19">
    <location>
        <position position="266"/>
    </location>
    <ligand>
        <name>Zn(2+)</name>
        <dbReference type="ChEBI" id="CHEBI:29105"/>
    </ligand>
</feature>
<comment type="pathway">
    <text evidence="6 19">Metabolic intermediate biosynthesis; chorismate biosynthesis; chorismate from D-erythrose 4-phosphate and phosphoenolpyruvate: step 2/7.</text>
</comment>
<dbReference type="GO" id="GO:0005737">
    <property type="term" value="C:cytoplasm"/>
    <property type="evidence" value="ECO:0007669"/>
    <property type="project" value="UniProtKB-SubCell"/>
</dbReference>